<sequence>MDKELEAVVKVQNLYTRFGEAVVHKDISFDIHRGEIFAIIGGSGSGKSTLLREIATLNSPSSGTIQIFGKPLKDLNEKEILKLRTRFAMMFQQGALFGSFTVLENVALPLKEHTDLSSKFINELALQKIELVGLPLDAAVKFPRELSGGMIKRAAVARSLALDPELLLLDEPGSGLDPVSASALDELILSLRESLNLTVVLVTHDLGSLWRVADRVAFLGEKILLGLDTVANLAHSSEPQLRAYFRGARGHLAYQENTWTQK</sequence>
<dbReference type="Pfam" id="PF00005">
    <property type="entry name" value="ABC_tran"/>
    <property type="match status" value="1"/>
</dbReference>
<dbReference type="SUPFAM" id="SSF52540">
    <property type="entry name" value="P-loop containing nucleoside triphosphate hydrolases"/>
    <property type="match status" value="1"/>
</dbReference>
<protein>
    <submittedName>
        <fullName evidence="5">ABC transporter related protein</fullName>
    </submittedName>
</protein>
<reference evidence="5 6" key="1">
    <citation type="submission" date="2020-03" db="EMBL/GenBank/DDBJ databases">
        <authorList>
            <person name="Picone N."/>
        </authorList>
    </citation>
    <scope>NUCLEOTIDE SEQUENCE [LARGE SCALE GENOMIC DNA]</scope>
    <source>
        <strain evidence="5">NSCAC1</strain>
    </source>
</reference>
<name>A0A7G1QAW6_9GAMM</name>
<dbReference type="Proteomes" id="UP000516072">
    <property type="component" value="Chromosome"/>
</dbReference>
<dbReference type="InterPro" id="IPR027417">
    <property type="entry name" value="P-loop_NTPase"/>
</dbReference>
<evidence type="ECO:0000256" key="1">
    <source>
        <dbReference type="ARBA" id="ARBA00022448"/>
    </source>
</evidence>
<dbReference type="PROSITE" id="PS50893">
    <property type="entry name" value="ABC_TRANSPORTER_2"/>
    <property type="match status" value="1"/>
</dbReference>
<keyword evidence="2" id="KW-0547">Nucleotide-binding</keyword>
<dbReference type="PANTHER" id="PTHR43023">
    <property type="entry name" value="PROTEIN TRIGALACTOSYLDIACYLGLYCEROL 3, CHLOROPLASTIC"/>
    <property type="match status" value="1"/>
</dbReference>
<keyword evidence="3" id="KW-0067">ATP-binding</keyword>
<dbReference type="EMBL" id="LR778175">
    <property type="protein sequence ID" value="CAB1276970.1"/>
    <property type="molecule type" value="Genomic_DNA"/>
</dbReference>
<evidence type="ECO:0000259" key="4">
    <source>
        <dbReference type="PROSITE" id="PS50893"/>
    </source>
</evidence>
<dbReference type="InterPro" id="IPR017871">
    <property type="entry name" value="ABC_transporter-like_CS"/>
</dbReference>
<evidence type="ECO:0000313" key="5">
    <source>
        <dbReference type="EMBL" id="CAB1276970.1"/>
    </source>
</evidence>
<evidence type="ECO:0000256" key="2">
    <source>
        <dbReference type="ARBA" id="ARBA00022741"/>
    </source>
</evidence>
<dbReference type="AlphaFoldDB" id="A0A7G1QAW6"/>
<dbReference type="InterPro" id="IPR003439">
    <property type="entry name" value="ABC_transporter-like_ATP-bd"/>
</dbReference>
<evidence type="ECO:0000256" key="3">
    <source>
        <dbReference type="ARBA" id="ARBA00022840"/>
    </source>
</evidence>
<dbReference type="SMART" id="SM00382">
    <property type="entry name" value="AAA"/>
    <property type="match status" value="1"/>
</dbReference>
<gene>
    <name evidence="5" type="ORF">NSCAC_1436</name>
</gene>
<dbReference type="RefSeq" id="WP_197744114.1">
    <property type="nucleotide sequence ID" value="NZ_LR778175.1"/>
</dbReference>
<keyword evidence="1" id="KW-0813">Transport</keyword>
<accession>A0A7G1QAW6</accession>
<dbReference type="GO" id="GO:0016887">
    <property type="term" value="F:ATP hydrolysis activity"/>
    <property type="evidence" value="ECO:0007669"/>
    <property type="project" value="InterPro"/>
</dbReference>
<proteinExistence type="predicted"/>
<dbReference type="InterPro" id="IPR003593">
    <property type="entry name" value="AAA+_ATPase"/>
</dbReference>
<dbReference type="Gene3D" id="3.40.50.300">
    <property type="entry name" value="P-loop containing nucleotide triphosphate hydrolases"/>
    <property type="match status" value="1"/>
</dbReference>
<keyword evidence="6" id="KW-1185">Reference proteome</keyword>
<dbReference type="PROSITE" id="PS00211">
    <property type="entry name" value="ABC_TRANSPORTER_1"/>
    <property type="match status" value="1"/>
</dbReference>
<evidence type="ECO:0000313" key="6">
    <source>
        <dbReference type="Proteomes" id="UP000516072"/>
    </source>
</evidence>
<feature type="domain" description="ABC transporter" evidence="4">
    <location>
        <begin position="9"/>
        <end position="246"/>
    </location>
</feature>
<organism evidence="5 6">
    <name type="scientific">Candidatus Nitrosacidococcus tergens</name>
    <dbReference type="NCBI Taxonomy" id="553981"/>
    <lineage>
        <taxon>Bacteria</taxon>
        <taxon>Pseudomonadati</taxon>
        <taxon>Pseudomonadota</taxon>
        <taxon>Gammaproteobacteria</taxon>
        <taxon>Chromatiales</taxon>
        <taxon>Chromatiaceae</taxon>
        <taxon>Candidatus Nitrosacidococcus</taxon>
    </lineage>
</organism>
<dbReference type="KEGG" id="ntg:NSCAC_1436"/>
<dbReference type="PANTHER" id="PTHR43023:SF3">
    <property type="entry name" value="PROTEIN TRIGALACTOSYLDIACYLGLYCEROL 3, CHLOROPLASTIC"/>
    <property type="match status" value="1"/>
</dbReference>
<dbReference type="GO" id="GO:0005524">
    <property type="term" value="F:ATP binding"/>
    <property type="evidence" value="ECO:0007669"/>
    <property type="project" value="UniProtKB-KW"/>
</dbReference>